<dbReference type="EMBL" id="SNRX01000005">
    <property type="protein sequence ID" value="KAA6302818.1"/>
    <property type="molecule type" value="Genomic_DNA"/>
</dbReference>
<proteinExistence type="predicted"/>
<sequence>METNELELRITEEEGDVLELYIDKEKMPEVYRRKTHELIHSGMTEDEADKHILTIPIVLEIFYDIDRGLFGVESGACESCDIYNPYTGKEIPNDNLPPATLPSPRQVVDRVTGELEDINSELRQAWEGGDFNMTDDERIENARESIDEALGYLHCIGDPEENEEENE</sequence>
<accession>A0A5M8P357</accession>
<evidence type="ECO:0000313" key="1">
    <source>
        <dbReference type="EMBL" id="KAA6302818.1"/>
    </source>
</evidence>
<protein>
    <submittedName>
        <fullName evidence="1">Uncharacterized protein</fullName>
    </submittedName>
</protein>
<organism evidence="1 2">
    <name type="scientific">Candidatus Ordinivivax streblomastigis</name>
    <dbReference type="NCBI Taxonomy" id="2540710"/>
    <lineage>
        <taxon>Bacteria</taxon>
        <taxon>Pseudomonadati</taxon>
        <taxon>Bacteroidota</taxon>
        <taxon>Bacteroidia</taxon>
        <taxon>Bacteroidales</taxon>
        <taxon>Candidatus Ordinivivax</taxon>
    </lineage>
</organism>
<evidence type="ECO:0000313" key="2">
    <source>
        <dbReference type="Proteomes" id="UP000324575"/>
    </source>
</evidence>
<gene>
    <name evidence="1" type="ORF">EZS26_000988</name>
</gene>
<dbReference type="AlphaFoldDB" id="A0A5M8P357"/>
<dbReference type="Proteomes" id="UP000324575">
    <property type="component" value="Unassembled WGS sequence"/>
</dbReference>
<reference evidence="1 2" key="1">
    <citation type="submission" date="2019-03" db="EMBL/GenBank/DDBJ databases">
        <title>Single cell metagenomics reveals metabolic interactions within the superorganism composed of flagellate Streblomastix strix and complex community of Bacteroidetes bacteria on its surface.</title>
        <authorList>
            <person name="Treitli S.C."/>
            <person name="Kolisko M."/>
            <person name="Husnik F."/>
            <person name="Keeling P."/>
            <person name="Hampl V."/>
        </authorList>
    </citation>
    <scope>NUCLEOTIDE SEQUENCE [LARGE SCALE GENOMIC DNA]</scope>
    <source>
        <strain evidence="1">St1</strain>
    </source>
</reference>
<comment type="caution">
    <text evidence="1">The sequence shown here is derived from an EMBL/GenBank/DDBJ whole genome shotgun (WGS) entry which is preliminary data.</text>
</comment>
<name>A0A5M8P357_9BACT</name>